<dbReference type="EMBL" id="CP110533">
    <property type="protein sequence ID" value="WFC82713.1"/>
    <property type="molecule type" value="Genomic_DNA"/>
</dbReference>
<protein>
    <submittedName>
        <fullName evidence="1">Uncharacterized protein</fullName>
    </submittedName>
</protein>
<evidence type="ECO:0000313" key="2">
    <source>
        <dbReference type="Proteomes" id="UP001219309"/>
    </source>
</evidence>
<keyword evidence="2" id="KW-1185">Reference proteome</keyword>
<gene>
    <name evidence="1" type="ORF">OM418_00265</name>
</gene>
<dbReference type="RefSeq" id="WP_048226965.1">
    <property type="nucleotide sequence ID" value="NZ_CP110533.1"/>
</dbReference>
<evidence type="ECO:0000313" key="1">
    <source>
        <dbReference type="EMBL" id="WFC82713.1"/>
    </source>
</evidence>
<proteinExistence type="predicted"/>
<name>A0ABY8E0L9_9ENTR</name>
<reference evidence="1 2" key="1">
    <citation type="submission" date="2022-10" db="EMBL/GenBank/DDBJ databases">
        <title>Dissemination of Carbapenem-producing Enterobacteriaceae in the natural water sources, Central Thailand.</title>
        <authorList>
            <person name="Songsaeng W."/>
            <person name="Prapasarakul N."/>
            <person name="Am-In N."/>
            <person name="Wongsurawat T."/>
            <person name="Sirichokchatchawan W."/>
        </authorList>
    </citation>
    <scope>NUCLEOTIDE SEQUENCE [LARGE SCALE GENOMIC DNA]</scope>
    <source>
        <strain evidence="1 2">WS12-3</strain>
    </source>
</reference>
<sequence>MRHIGFMGGSSLVELGTASEMIDFLDFFHKKMEGNENSEISNRLYNKYIKFEQLEELDSIIKDIKLALSSDEDKYLKYLSGIETCIESAKMFYNSWGIYQPLKIAVTDAPYYIEDKNRPLEQYDVLKPNESPFWLR</sequence>
<organism evidence="1 2">
    <name type="scientific">Enterobacter quasiroggenkampii</name>
    <dbReference type="NCBI Taxonomy" id="2497436"/>
    <lineage>
        <taxon>Bacteria</taxon>
        <taxon>Pseudomonadati</taxon>
        <taxon>Pseudomonadota</taxon>
        <taxon>Gammaproteobacteria</taxon>
        <taxon>Enterobacterales</taxon>
        <taxon>Enterobacteriaceae</taxon>
        <taxon>Enterobacter</taxon>
    </lineage>
</organism>
<dbReference type="Proteomes" id="UP001219309">
    <property type="component" value="Chromosome"/>
</dbReference>
<accession>A0ABY8E0L9</accession>